<evidence type="ECO:0000313" key="6">
    <source>
        <dbReference type="Proteomes" id="UP001283361"/>
    </source>
</evidence>
<dbReference type="EMBL" id="JAWDGP010000435">
    <property type="protein sequence ID" value="KAK3800584.1"/>
    <property type="molecule type" value="Genomic_DNA"/>
</dbReference>
<dbReference type="SMART" id="SM00186">
    <property type="entry name" value="FBG"/>
    <property type="match status" value="1"/>
</dbReference>
<dbReference type="InterPro" id="IPR036056">
    <property type="entry name" value="Fibrinogen-like_C"/>
</dbReference>
<dbReference type="InterPro" id="IPR050373">
    <property type="entry name" value="Fibrinogen_C-term_domain"/>
</dbReference>
<dbReference type="PANTHER" id="PTHR19143">
    <property type="entry name" value="FIBRINOGEN/TENASCIN/ANGIOPOEITIN"/>
    <property type="match status" value="1"/>
</dbReference>
<evidence type="ECO:0000256" key="2">
    <source>
        <dbReference type="SAM" id="Coils"/>
    </source>
</evidence>
<evidence type="ECO:0000256" key="1">
    <source>
        <dbReference type="ARBA" id="ARBA00023157"/>
    </source>
</evidence>
<name>A0AAE1B700_9GAST</name>
<sequence length="559" mass="63148">MDKICLIIALCFALCCHGIELNLIRDNPGLPTAQTNCGVLTCEERIVDINNSEDAKGLFSSIVSLKIFKINRNDNIGERSILLGSVSTETPNVNLVTNDAKIFGVLDDKQAKIQVELFKPYDCQFDYSCQTLGFDSQGEMLSSIIKHTQHGQQTRSPVDRDRRIKDRLEQLERSVDDVTESLNNFVLQYRTNKRLTSLQKKTEELERGQRVQTKHSLLIDDIAGKMDEIGSDLQSSLLNSFLSTVREGQDSISEAPQGCREIGKVLTTTSTTLLELMNRELDQIIDSAQNNQLALTKQMKSLNESVGSLQHLDMTPSQYKISGLKDIVSEIKIKVDTVFQSIMMDILRSTVCEKGMVPFFSYSSFPYPVIYPSRQSKFQFPYLCDPLTDAGGWIVIQRRSTGNVDFHRNWVDYKTGFGYFGDDFWLGNDNIHAITRTGTYELRVDLRYKGKSAFAHYSNFSVSDELSKYTLRVGNYSGTAGNSLNYHNNCAFTTFDRDNDLGKSNCANWQRGGWWFNNCDDANLNGDWGGDDNQGMEWDGFVSTLQSVDFSEMKIRIVG</sequence>
<dbReference type="InterPro" id="IPR020837">
    <property type="entry name" value="Fibrinogen_CS"/>
</dbReference>
<gene>
    <name evidence="5" type="ORF">RRG08_010783</name>
</gene>
<protein>
    <recommendedName>
        <fullName evidence="4">Fibrinogen C-terminal domain-containing protein</fullName>
    </recommendedName>
</protein>
<evidence type="ECO:0000256" key="3">
    <source>
        <dbReference type="SAM" id="SignalP"/>
    </source>
</evidence>
<dbReference type="Proteomes" id="UP001283361">
    <property type="component" value="Unassembled WGS sequence"/>
</dbReference>
<dbReference type="SUPFAM" id="SSF56496">
    <property type="entry name" value="Fibrinogen C-terminal domain-like"/>
    <property type="match status" value="1"/>
</dbReference>
<dbReference type="PROSITE" id="PS51406">
    <property type="entry name" value="FIBRINOGEN_C_2"/>
    <property type="match status" value="1"/>
</dbReference>
<feature type="chain" id="PRO_5042177971" description="Fibrinogen C-terminal domain-containing protein" evidence="3">
    <location>
        <begin position="19"/>
        <end position="559"/>
    </location>
</feature>
<feature type="domain" description="Fibrinogen C-terminal" evidence="4">
    <location>
        <begin position="343"/>
        <end position="559"/>
    </location>
</feature>
<evidence type="ECO:0000313" key="5">
    <source>
        <dbReference type="EMBL" id="KAK3800584.1"/>
    </source>
</evidence>
<dbReference type="InterPro" id="IPR014716">
    <property type="entry name" value="Fibrinogen_a/b/g_C_1"/>
</dbReference>
<accession>A0AAE1B700</accession>
<evidence type="ECO:0000259" key="4">
    <source>
        <dbReference type="PROSITE" id="PS51406"/>
    </source>
</evidence>
<dbReference type="CDD" id="cd00087">
    <property type="entry name" value="FReD"/>
    <property type="match status" value="1"/>
</dbReference>
<proteinExistence type="predicted"/>
<keyword evidence="6" id="KW-1185">Reference proteome</keyword>
<dbReference type="PROSITE" id="PS00514">
    <property type="entry name" value="FIBRINOGEN_C_1"/>
    <property type="match status" value="1"/>
</dbReference>
<organism evidence="5 6">
    <name type="scientific">Elysia crispata</name>
    <name type="common">lettuce slug</name>
    <dbReference type="NCBI Taxonomy" id="231223"/>
    <lineage>
        <taxon>Eukaryota</taxon>
        <taxon>Metazoa</taxon>
        <taxon>Spiralia</taxon>
        <taxon>Lophotrochozoa</taxon>
        <taxon>Mollusca</taxon>
        <taxon>Gastropoda</taxon>
        <taxon>Heterobranchia</taxon>
        <taxon>Euthyneura</taxon>
        <taxon>Panpulmonata</taxon>
        <taxon>Sacoglossa</taxon>
        <taxon>Placobranchoidea</taxon>
        <taxon>Plakobranchidae</taxon>
        <taxon>Elysia</taxon>
    </lineage>
</organism>
<keyword evidence="2" id="KW-0175">Coiled coil</keyword>
<keyword evidence="3" id="KW-0732">Signal</keyword>
<comment type="caution">
    <text evidence="5">The sequence shown here is derived from an EMBL/GenBank/DDBJ whole genome shotgun (WGS) entry which is preliminary data.</text>
</comment>
<dbReference type="Pfam" id="PF00147">
    <property type="entry name" value="Fibrinogen_C"/>
    <property type="match status" value="1"/>
</dbReference>
<dbReference type="AlphaFoldDB" id="A0AAE1B700"/>
<feature type="signal peptide" evidence="3">
    <location>
        <begin position="1"/>
        <end position="18"/>
    </location>
</feature>
<dbReference type="GO" id="GO:0005615">
    <property type="term" value="C:extracellular space"/>
    <property type="evidence" value="ECO:0007669"/>
    <property type="project" value="TreeGrafter"/>
</dbReference>
<keyword evidence="1" id="KW-1015">Disulfide bond</keyword>
<dbReference type="InterPro" id="IPR002181">
    <property type="entry name" value="Fibrinogen_a/b/g_C_dom"/>
</dbReference>
<dbReference type="Gene3D" id="3.90.215.10">
    <property type="entry name" value="Gamma Fibrinogen, chain A, domain 1"/>
    <property type="match status" value="1"/>
</dbReference>
<reference evidence="5" key="1">
    <citation type="journal article" date="2023" name="G3 (Bethesda)">
        <title>A reference genome for the long-term kleptoplast-retaining sea slug Elysia crispata morphotype clarki.</title>
        <authorList>
            <person name="Eastman K.E."/>
            <person name="Pendleton A.L."/>
            <person name="Shaikh M.A."/>
            <person name="Suttiyut T."/>
            <person name="Ogas R."/>
            <person name="Tomko P."/>
            <person name="Gavelis G."/>
            <person name="Widhalm J.R."/>
            <person name="Wisecaver J.H."/>
        </authorList>
    </citation>
    <scope>NUCLEOTIDE SEQUENCE</scope>
    <source>
        <strain evidence="5">ECLA1</strain>
    </source>
</reference>
<feature type="coiled-coil region" evidence="2">
    <location>
        <begin position="161"/>
        <end position="188"/>
    </location>
</feature>